<keyword evidence="10 13" id="KW-0472">Membrane</keyword>
<keyword evidence="11" id="KW-0407">Ion channel</keyword>
<evidence type="ECO:0000256" key="10">
    <source>
        <dbReference type="ARBA" id="ARBA00023136"/>
    </source>
</evidence>
<comment type="catalytic activity">
    <reaction evidence="12">
        <text>K(+)(in) = K(+)(out)</text>
        <dbReference type="Rhea" id="RHEA:29463"/>
        <dbReference type="ChEBI" id="CHEBI:29103"/>
    </reaction>
</comment>
<dbReference type="InterPro" id="IPR010617">
    <property type="entry name" value="TMEM175-like"/>
</dbReference>
<dbReference type="PANTHER" id="PTHR31462">
    <property type="entry name" value="ENDOSOMAL/LYSOSOMAL POTASSIUM CHANNEL TMEM175"/>
    <property type="match status" value="1"/>
</dbReference>
<evidence type="ECO:0000256" key="9">
    <source>
        <dbReference type="ARBA" id="ARBA00023065"/>
    </source>
</evidence>
<evidence type="ECO:0000256" key="7">
    <source>
        <dbReference type="ARBA" id="ARBA00022958"/>
    </source>
</evidence>
<evidence type="ECO:0000256" key="11">
    <source>
        <dbReference type="ARBA" id="ARBA00023303"/>
    </source>
</evidence>
<sequence length="199" mass="21244">MSKARLEAFSDGVLAVAITLLVLDLHLAPGNGTSLLAQVAAAWPSFAAYVVSFLVIGVIWVNHHSVLRLVVTVDRLLLFWNLILLMFVTAIPFTTATLSAALADGSAADVRVAAVLYGGVSTGFAVAFTLLFGRVTLIEVREGRLDPRERRGALRRFGAGTVFYPLLTIIGIVYAPAMLVGFTALSVYYLFNQTGAAEA</sequence>
<dbReference type="GO" id="GO:0005267">
    <property type="term" value="F:potassium channel activity"/>
    <property type="evidence" value="ECO:0007669"/>
    <property type="project" value="UniProtKB-KW"/>
</dbReference>
<evidence type="ECO:0000256" key="12">
    <source>
        <dbReference type="ARBA" id="ARBA00034430"/>
    </source>
</evidence>
<keyword evidence="6" id="KW-0631">Potassium channel</keyword>
<keyword evidence="9" id="KW-0406">Ion transport</keyword>
<evidence type="ECO:0000256" key="5">
    <source>
        <dbReference type="ARBA" id="ARBA00022692"/>
    </source>
</evidence>
<dbReference type="Pfam" id="PF06736">
    <property type="entry name" value="TMEM175"/>
    <property type="match status" value="1"/>
</dbReference>
<dbReference type="GO" id="GO:0016020">
    <property type="term" value="C:membrane"/>
    <property type="evidence" value="ECO:0007669"/>
    <property type="project" value="UniProtKB-SubCell"/>
</dbReference>
<evidence type="ECO:0000256" key="8">
    <source>
        <dbReference type="ARBA" id="ARBA00022989"/>
    </source>
</evidence>
<feature type="transmembrane region" description="Helical" evidence="13">
    <location>
        <begin position="82"/>
        <end position="103"/>
    </location>
</feature>
<feature type="transmembrane region" description="Helical" evidence="13">
    <location>
        <begin position="158"/>
        <end position="191"/>
    </location>
</feature>
<proteinExistence type="inferred from homology"/>
<organism evidence="14 15">
    <name type="scientific">Leifsonia shinshuensis</name>
    <dbReference type="NCBI Taxonomy" id="150026"/>
    <lineage>
        <taxon>Bacteria</taxon>
        <taxon>Bacillati</taxon>
        <taxon>Actinomycetota</taxon>
        <taxon>Actinomycetes</taxon>
        <taxon>Micrococcales</taxon>
        <taxon>Microbacteriaceae</taxon>
        <taxon>Leifsonia</taxon>
    </lineage>
</organism>
<evidence type="ECO:0000256" key="2">
    <source>
        <dbReference type="ARBA" id="ARBA00006920"/>
    </source>
</evidence>
<comment type="similarity">
    <text evidence="2">Belongs to the TMEM175 family.</text>
</comment>
<comment type="caution">
    <text evidence="14">The sequence shown here is derived from an EMBL/GenBank/DDBJ whole genome shotgun (WGS) entry which is preliminary data.</text>
</comment>
<feature type="transmembrane region" description="Helical" evidence="13">
    <location>
        <begin position="12"/>
        <end position="29"/>
    </location>
</feature>
<dbReference type="Proteomes" id="UP000578352">
    <property type="component" value="Unassembled WGS sequence"/>
</dbReference>
<keyword evidence="3" id="KW-0813">Transport</keyword>
<evidence type="ECO:0000256" key="3">
    <source>
        <dbReference type="ARBA" id="ARBA00022448"/>
    </source>
</evidence>
<dbReference type="RefSeq" id="WP_343063455.1">
    <property type="nucleotide sequence ID" value="NZ_BAABEH010000001.1"/>
</dbReference>
<keyword evidence="4" id="KW-0633">Potassium transport</keyword>
<dbReference type="EMBL" id="JACCFL010000001">
    <property type="protein sequence ID" value="NYJ22553.1"/>
    <property type="molecule type" value="Genomic_DNA"/>
</dbReference>
<feature type="transmembrane region" description="Helical" evidence="13">
    <location>
        <begin position="115"/>
        <end position="137"/>
    </location>
</feature>
<evidence type="ECO:0000313" key="14">
    <source>
        <dbReference type="EMBL" id="NYJ22553.1"/>
    </source>
</evidence>
<evidence type="ECO:0000256" key="6">
    <source>
        <dbReference type="ARBA" id="ARBA00022826"/>
    </source>
</evidence>
<protein>
    <submittedName>
        <fullName evidence="14">Putative membrane protein</fullName>
    </submittedName>
</protein>
<evidence type="ECO:0000256" key="13">
    <source>
        <dbReference type="SAM" id="Phobius"/>
    </source>
</evidence>
<evidence type="ECO:0000256" key="4">
    <source>
        <dbReference type="ARBA" id="ARBA00022538"/>
    </source>
</evidence>
<evidence type="ECO:0000256" key="1">
    <source>
        <dbReference type="ARBA" id="ARBA00004141"/>
    </source>
</evidence>
<gene>
    <name evidence="14" type="ORF">HNR13_000840</name>
</gene>
<dbReference type="PANTHER" id="PTHR31462:SF5">
    <property type="entry name" value="ENDOSOMAL_LYSOSOMAL PROTON CHANNEL TMEM175"/>
    <property type="match status" value="1"/>
</dbReference>
<evidence type="ECO:0000313" key="15">
    <source>
        <dbReference type="Proteomes" id="UP000578352"/>
    </source>
</evidence>
<keyword evidence="8 13" id="KW-1133">Transmembrane helix</keyword>
<accession>A0A853CRM6</accession>
<comment type="subcellular location">
    <subcellularLocation>
        <location evidence="1">Membrane</location>
        <topology evidence="1">Multi-pass membrane protein</topology>
    </subcellularLocation>
</comment>
<reference evidence="14 15" key="1">
    <citation type="submission" date="2020-07" db="EMBL/GenBank/DDBJ databases">
        <title>Sequencing the genomes of 1000 actinobacteria strains.</title>
        <authorList>
            <person name="Klenk H.-P."/>
        </authorList>
    </citation>
    <scope>NUCLEOTIDE SEQUENCE [LARGE SCALE GENOMIC DNA]</scope>
    <source>
        <strain evidence="14 15">DSM 15165</strain>
    </source>
</reference>
<dbReference type="AlphaFoldDB" id="A0A853CRM6"/>
<name>A0A853CRM6_9MICO</name>
<feature type="transmembrane region" description="Helical" evidence="13">
    <location>
        <begin position="41"/>
        <end position="61"/>
    </location>
</feature>
<dbReference type="GO" id="GO:0015252">
    <property type="term" value="F:proton channel activity"/>
    <property type="evidence" value="ECO:0007669"/>
    <property type="project" value="InterPro"/>
</dbReference>
<keyword evidence="7" id="KW-0630">Potassium</keyword>
<keyword evidence="5 13" id="KW-0812">Transmembrane</keyword>